<protein>
    <submittedName>
        <fullName evidence="2">Uncharacterized protein</fullName>
    </submittedName>
</protein>
<evidence type="ECO:0000313" key="3">
    <source>
        <dbReference type="Proteomes" id="UP000253845"/>
    </source>
</evidence>
<feature type="transmembrane region" description="Helical" evidence="1">
    <location>
        <begin position="33"/>
        <end position="59"/>
    </location>
</feature>
<gene>
    <name evidence="2" type="ORF">M747DRAFT_85674</name>
</gene>
<evidence type="ECO:0000256" key="1">
    <source>
        <dbReference type="SAM" id="Phobius"/>
    </source>
</evidence>
<dbReference type="EMBL" id="KZ851927">
    <property type="protein sequence ID" value="RDH17983.1"/>
    <property type="molecule type" value="Genomic_DNA"/>
</dbReference>
<keyword evidence="1" id="KW-0812">Transmembrane</keyword>
<dbReference type="AlphaFoldDB" id="A0A370BQZ5"/>
<accession>A0A370BQZ5</accession>
<evidence type="ECO:0000313" key="2">
    <source>
        <dbReference type="EMBL" id="RDH17983.1"/>
    </source>
</evidence>
<dbReference type="Proteomes" id="UP000253845">
    <property type="component" value="Unassembled WGS sequence"/>
</dbReference>
<reference evidence="2 3" key="1">
    <citation type="submission" date="2018-07" db="EMBL/GenBank/DDBJ databases">
        <title>Section-level genome sequencing of Aspergillus section Nigri to investigate inter- and intra-species variation.</title>
        <authorList>
            <consortium name="DOE Joint Genome Institute"/>
            <person name="Vesth T.C."/>
            <person name="Nybo J.L."/>
            <person name="Theobald S."/>
            <person name="Frisvad J.C."/>
            <person name="Larsen T.O."/>
            <person name="Nielsen K.F."/>
            <person name="Hoof J.B."/>
            <person name="Brandl J."/>
            <person name="Salamov A."/>
            <person name="Riley R."/>
            <person name="Gladden J.M."/>
            <person name="Phatale P."/>
            <person name="Nielsen M.T."/>
            <person name="Lyhne E.K."/>
            <person name="Kogle M.E."/>
            <person name="Strasser K."/>
            <person name="McDonnell E."/>
            <person name="Barry K."/>
            <person name="Clum A."/>
            <person name="Chen C."/>
            <person name="Nolan M."/>
            <person name="Sandor L."/>
            <person name="Kuo A."/>
            <person name="Lipzen A."/>
            <person name="Hainaut M."/>
            <person name="Drula E."/>
            <person name="Tsang A."/>
            <person name="Magnuson J.K."/>
            <person name="Henrissat B."/>
            <person name="Wiebenga A."/>
            <person name="Simmons B.A."/>
            <person name="Makela M.R."/>
            <person name="De vries R.P."/>
            <person name="Grigoriev I.V."/>
            <person name="Mortensen U.H."/>
            <person name="Baker S.E."/>
            <person name="Andersen M.R."/>
        </authorList>
    </citation>
    <scope>NUCLEOTIDE SEQUENCE [LARGE SCALE GENOMIC DNA]</scope>
    <source>
        <strain evidence="2 3">ATCC 13496</strain>
    </source>
</reference>
<keyword evidence="1" id="KW-0472">Membrane</keyword>
<proteinExistence type="predicted"/>
<organism evidence="2 3">
    <name type="scientific">Aspergillus niger ATCC 13496</name>
    <dbReference type="NCBI Taxonomy" id="1353008"/>
    <lineage>
        <taxon>Eukaryota</taxon>
        <taxon>Fungi</taxon>
        <taxon>Dikarya</taxon>
        <taxon>Ascomycota</taxon>
        <taxon>Pezizomycotina</taxon>
        <taxon>Eurotiomycetes</taxon>
        <taxon>Eurotiomycetidae</taxon>
        <taxon>Eurotiales</taxon>
        <taxon>Aspergillaceae</taxon>
        <taxon>Aspergillus</taxon>
        <taxon>Aspergillus subgen. Circumdati</taxon>
    </lineage>
</organism>
<name>A0A370BQZ5_ASPNG</name>
<dbReference type="VEuPathDB" id="FungiDB:M747DRAFT_85674"/>
<sequence>MINDDTVYGECKSDQVCLSVSGHMWVDHLGGGLFPSLLFCSFLPSFLFFFFSPFLFFFGPIASGSIMLKKNGTLARGIRLPGTLWPIQRK</sequence>
<keyword evidence="1" id="KW-1133">Transmembrane helix</keyword>